<dbReference type="EMBL" id="SPHZ02000002">
    <property type="protein sequence ID" value="KAF0930558.1"/>
    <property type="molecule type" value="Genomic_DNA"/>
</dbReference>
<sequence length="63" mass="6079">MKATVEVAVVAAEDSMVGVMPAVPMTNKALTVVGLGAAASAVAEVGGTEDDKDGAGGPEYGSQ</sequence>
<evidence type="ECO:0000313" key="2">
    <source>
        <dbReference type="EMBL" id="KAF0930558.1"/>
    </source>
</evidence>
<organism evidence="2 3">
    <name type="scientific">Oryza meyeriana var. granulata</name>
    <dbReference type="NCBI Taxonomy" id="110450"/>
    <lineage>
        <taxon>Eukaryota</taxon>
        <taxon>Viridiplantae</taxon>
        <taxon>Streptophyta</taxon>
        <taxon>Embryophyta</taxon>
        <taxon>Tracheophyta</taxon>
        <taxon>Spermatophyta</taxon>
        <taxon>Magnoliopsida</taxon>
        <taxon>Liliopsida</taxon>
        <taxon>Poales</taxon>
        <taxon>Poaceae</taxon>
        <taxon>BOP clade</taxon>
        <taxon>Oryzoideae</taxon>
        <taxon>Oryzeae</taxon>
        <taxon>Oryzinae</taxon>
        <taxon>Oryza</taxon>
        <taxon>Oryza meyeriana</taxon>
    </lineage>
</organism>
<keyword evidence="3" id="KW-1185">Reference proteome</keyword>
<evidence type="ECO:0000313" key="3">
    <source>
        <dbReference type="Proteomes" id="UP000479710"/>
    </source>
</evidence>
<dbReference type="Proteomes" id="UP000479710">
    <property type="component" value="Unassembled WGS sequence"/>
</dbReference>
<gene>
    <name evidence="2" type="ORF">E2562_033476</name>
</gene>
<accession>A0A6G1F0W4</accession>
<name>A0A6G1F0W4_9ORYZ</name>
<evidence type="ECO:0000256" key="1">
    <source>
        <dbReference type="SAM" id="MobiDB-lite"/>
    </source>
</evidence>
<proteinExistence type="predicted"/>
<dbReference type="AlphaFoldDB" id="A0A6G1F0W4"/>
<protein>
    <submittedName>
        <fullName evidence="2">Uncharacterized protein</fullName>
    </submittedName>
</protein>
<comment type="caution">
    <text evidence="2">The sequence shown here is derived from an EMBL/GenBank/DDBJ whole genome shotgun (WGS) entry which is preliminary data.</text>
</comment>
<reference evidence="2 3" key="1">
    <citation type="submission" date="2019-11" db="EMBL/GenBank/DDBJ databases">
        <title>Whole genome sequence of Oryza granulata.</title>
        <authorList>
            <person name="Li W."/>
        </authorList>
    </citation>
    <scope>NUCLEOTIDE SEQUENCE [LARGE SCALE GENOMIC DNA]</scope>
    <source>
        <strain evidence="3">cv. Menghai</strain>
        <tissue evidence="2">Leaf</tissue>
    </source>
</reference>
<feature type="region of interest" description="Disordered" evidence="1">
    <location>
        <begin position="44"/>
        <end position="63"/>
    </location>
</feature>